<dbReference type="Proteomes" id="UP000230750">
    <property type="component" value="Unassembled WGS sequence"/>
</dbReference>
<feature type="region of interest" description="Disordered" evidence="1">
    <location>
        <begin position="1"/>
        <end position="173"/>
    </location>
</feature>
<reference evidence="2 3" key="1">
    <citation type="journal article" date="2017" name="PLoS Biol.">
        <title>The sea cucumber genome provides insights into morphological evolution and visceral regeneration.</title>
        <authorList>
            <person name="Zhang X."/>
            <person name="Sun L."/>
            <person name="Yuan J."/>
            <person name="Sun Y."/>
            <person name="Gao Y."/>
            <person name="Zhang L."/>
            <person name="Li S."/>
            <person name="Dai H."/>
            <person name="Hamel J.F."/>
            <person name="Liu C."/>
            <person name="Yu Y."/>
            <person name="Liu S."/>
            <person name="Lin W."/>
            <person name="Guo K."/>
            <person name="Jin S."/>
            <person name="Xu P."/>
            <person name="Storey K.B."/>
            <person name="Huan P."/>
            <person name="Zhang T."/>
            <person name="Zhou Y."/>
            <person name="Zhang J."/>
            <person name="Lin C."/>
            <person name="Li X."/>
            <person name="Xing L."/>
            <person name="Huo D."/>
            <person name="Sun M."/>
            <person name="Wang L."/>
            <person name="Mercier A."/>
            <person name="Li F."/>
            <person name="Yang H."/>
            <person name="Xiang J."/>
        </authorList>
    </citation>
    <scope>NUCLEOTIDE SEQUENCE [LARGE SCALE GENOMIC DNA]</scope>
    <source>
        <strain evidence="2">Shaxun</strain>
        <tissue evidence="2">Muscle</tissue>
    </source>
</reference>
<dbReference type="AlphaFoldDB" id="A0A2G8LD29"/>
<comment type="caution">
    <text evidence="2">The sequence shown here is derived from an EMBL/GenBank/DDBJ whole genome shotgun (WGS) entry which is preliminary data.</text>
</comment>
<evidence type="ECO:0000256" key="1">
    <source>
        <dbReference type="SAM" id="MobiDB-lite"/>
    </source>
</evidence>
<feature type="compositionally biased region" description="Polar residues" evidence="1">
    <location>
        <begin position="22"/>
        <end position="43"/>
    </location>
</feature>
<dbReference type="Pfam" id="PF15769">
    <property type="entry name" value="DUF4698"/>
    <property type="match status" value="1"/>
</dbReference>
<sequence>MSLSRQMRKMSVQTQQGGVGQSAPSQQSFITSSMTFPAEQTPSRMDEDRMSSARDSVRAGGGGVGAVDWDSISQTRTEDGEMKTMASRAERSASVASERSIITRDLSSAEMRKYSKRRTTLSKEQLEERDVEDEAAEEQVSSWVETTNQKLSSSSCDDERPLSADVRPRKKPFKPLFPSKRLVHMNERLRNKFADVKEDNALELHDKLEALEKKKYVRVEKKFNSIDCKKNRHISLQLTEFREVGKDKEETAEEKKKKKKLEDESKWFQELVRLLPDSIWSDRQCAAMMDKLQSMGQIESRKITPQKFLNVLTSLKHWELCAPDVRAAVEFVREKVVGMSVEEFEAWYRIEIEDLNRSRSAPPMTS</sequence>
<accession>A0A2G8LD29</accession>
<evidence type="ECO:0000313" key="3">
    <source>
        <dbReference type="Proteomes" id="UP000230750"/>
    </source>
</evidence>
<gene>
    <name evidence="2" type="ORF">BSL78_04942</name>
</gene>
<feature type="compositionally biased region" description="Basic and acidic residues" evidence="1">
    <location>
        <begin position="44"/>
        <end position="57"/>
    </location>
</feature>
<feature type="compositionally biased region" description="Polar residues" evidence="1">
    <location>
        <begin position="139"/>
        <end position="155"/>
    </location>
</feature>
<dbReference type="STRING" id="307972.A0A2G8LD29"/>
<proteinExistence type="predicted"/>
<name>A0A2G8LD29_STIJA</name>
<feature type="compositionally biased region" description="Acidic residues" evidence="1">
    <location>
        <begin position="127"/>
        <end position="137"/>
    </location>
</feature>
<dbReference type="InterPro" id="IPR031526">
    <property type="entry name" value="DUF4698"/>
</dbReference>
<keyword evidence="3" id="KW-1185">Reference proteome</keyword>
<dbReference type="OrthoDB" id="10017343at2759"/>
<organism evidence="2 3">
    <name type="scientific">Stichopus japonicus</name>
    <name type="common">Sea cucumber</name>
    <dbReference type="NCBI Taxonomy" id="307972"/>
    <lineage>
        <taxon>Eukaryota</taxon>
        <taxon>Metazoa</taxon>
        <taxon>Echinodermata</taxon>
        <taxon>Eleutherozoa</taxon>
        <taxon>Echinozoa</taxon>
        <taxon>Holothuroidea</taxon>
        <taxon>Aspidochirotacea</taxon>
        <taxon>Aspidochirotida</taxon>
        <taxon>Stichopodidae</taxon>
        <taxon>Apostichopus</taxon>
    </lineage>
</organism>
<protein>
    <submittedName>
        <fullName evidence="2">Putative coiled-coil domain-containing protein</fullName>
    </submittedName>
</protein>
<dbReference type="PANTHER" id="PTHR34754:SF1">
    <property type="entry name" value="COILED-COIL DOMAIN-CONTAINING PROTEIN 60"/>
    <property type="match status" value="1"/>
</dbReference>
<dbReference type="EMBL" id="MRZV01000121">
    <property type="protein sequence ID" value="PIK58142.1"/>
    <property type="molecule type" value="Genomic_DNA"/>
</dbReference>
<dbReference type="PANTHER" id="PTHR34754">
    <property type="entry name" value="COILED-COIL DOMAIN-CONTAINING PROTEIN 60"/>
    <property type="match status" value="1"/>
</dbReference>
<evidence type="ECO:0000313" key="2">
    <source>
        <dbReference type="EMBL" id="PIK58142.1"/>
    </source>
</evidence>